<reference evidence="2" key="2">
    <citation type="journal article" date="2023" name="IMA Fungus">
        <title>Comparative genomic study of the Penicillium genus elucidates a diverse pangenome and 15 lateral gene transfer events.</title>
        <authorList>
            <person name="Petersen C."/>
            <person name="Sorensen T."/>
            <person name="Nielsen M.R."/>
            <person name="Sondergaard T.E."/>
            <person name="Sorensen J.L."/>
            <person name="Fitzpatrick D.A."/>
            <person name="Frisvad J.C."/>
            <person name="Nielsen K.L."/>
        </authorList>
    </citation>
    <scope>NUCLEOTIDE SEQUENCE</scope>
    <source>
        <strain evidence="2">IBT 30069</strain>
    </source>
</reference>
<dbReference type="EMBL" id="JAPQKH010000002">
    <property type="protein sequence ID" value="KAJ5113997.1"/>
    <property type="molecule type" value="Genomic_DNA"/>
</dbReference>
<dbReference type="OrthoDB" id="27483at2759"/>
<dbReference type="PANTHER" id="PTHR33099:SF7">
    <property type="entry name" value="MYND-TYPE DOMAIN-CONTAINING PROTEIN"/>
    <property type="match status" value="1"/>
</dbReference>
<accession>A0A9W9G8L2</accession>
<feature type="domain" description="Prolyl 4-hydroxylase alpha subunit Fe(2+) 2OG dioxygenase" evidence="1">
    <location>
        <begin position="120"/>
        <end position="203"/>
    </location>
</feature>
<dbReference type="PANTHER" id="PTHR33099">
    <property type="entry name" value="FE2OG DIOXYGENASE DOMAIN-CONTAINING PROTEIN"/>
    <property type="match status" value="1"/>
</dbReference>
<dbReference type="Proteomes" id="UP001149165">
    <property type="component" value="Unassembled WGS sequence"/>
</dbReference>
<name>A0A9W9G8L2_9EURO</name>
<comment type="caution">
    <text evidence="2">The sequence shown here is derived from an EMBL/GenBank/DDBJ whole genome shotgun (WGS) entry which is preliminary data.</text>
</comment>
<evidence type="ECO:0000313" key="3">
    <source>
        <dbReference type="Proteomes" id="UP001149165"/>
    </source>
</evidence>
<organism evidence="2 3">
    <name type="scientific">Penicillium angulare</name>
    <dbReference type="NCBI Taxonomy" id="116970"/>
    <lineage>
        <taxon>Eukaryota</taxon>
        <taxon>Fungi</taxon>
        <taxon>Dikarya</taxon>
        <taxon>Ascomycota</taxon>
        <taxon>Pezizomycotina</taxon>
        <taxon>Eurotiomycetes</taxon>
        <taxon>Eurotiomycetidae</taxon>
        <taxon>Eurotiales</taxon>
        <taxon>Aspergillaceae</taxon>
        <taxon>Penicillium</taxon>
    </lineage>
</organism>
<keyword evidence="3" id="KW-1185">Reference proteome</keyword>
<gene>
    <name evidence="2" type="ORF">N7456_002531</name>
</gene>
<proteinExistence type="predicted"/>
<sequence length="855" mass="97024">MDTRKELLAAIDAIQTPGSFFTHGKTPTTNPQISVRGVGNITKSLEESQARIMIENAHQAPFGRGTKTLVDTSVRKTWEINPDQFDFLNTRWDDFIQSICDKVAKDLGIKSPIEAKLHKMLLYEKGGMFKTHTDSEKASGMFGTLVIGLPSAHTGGELVVTQGKESKEFKMHDDCISYAAWYSDVFHHIRPVESGYRWVLTYNLIFDPSHPRVFEVIPDSAIQKLRGVVKKWVSKNKTSRPINHAYYKLDHRYSQAAISMKNLKGQDLARVRTLRELSSDLDVEIFLLVLEKAELVGFEWLDDLEDGVDIRYNIRSCNDVNGHTLLESAKLDDSLVLQGKCFSDGDFEFLCEQEPMGNEGGAGTTFYRITAVAIVPRDSIKTFVLGRAVFGTRFGGMIGYIAGLTQHLSRDGPLYKDLKELCRRHWGRRALKEEQVFSPQGAAKVLQLALQFDDYEFFAKATKCQKGAISSAFFKWAGEQILSKNRDFGDDGDWVESAALSSPSFWERHEAIDALTPSGKKVPNEYRKWLESLTKRIFREISKADLCSLDGRAVAERLARFGKADKNLNGLMPTNANLKPYFFTLGFVTRLQELHAKNESATEDEYQIFKSITAAVIQAMHISDFEKADTVGLYDTLGLVQFVSTLIDAKDDPELLLAFGRKIVAEARYIKEEAYAKFWFPFLKELITLYEECGDRASNPACHQFPLAIFNSYIHYYVGKTPGYAQNYAQAPVDCICDDCHDLNRFITDPVQRIADFNVDKEKADHLWASLGFGDERDLDAYMSSDSTYTIVKPWARDLKGDHNLEGMMKERGAVEQLDYFDRDRMVILLGNELRNLDKWWGLHFSLGEYWTSPF</sequence>
<dbReference type="Gene3D" id="2.60.120.620">
    <property type="entry name" value="q2cbj1_9rhob like domain"/>
    <property type="match status" value="1"/>
</dbReference>
<dbReference type="InterPro" id="IPR044862">
    <property type="entry name" value="Pro_4_hyd_alph_FE2OG_OXY"/>
</dbReference>
<dbReference type="AlphaFoldDB" id="A0A9W9G8L2"/>
<dbReference type="Pfam" id="PF13640">
    <property type="entry name" value="2OG-FeII_Oxy_3"/>
    <property type="match status" value="1"/>
</dbReference>
<evidence type="ECO:0000313" key="2">
    <source>
        <dbReference type="EMBL" id="KAJ5113997.1"/>
    </source>
</evidence>
<protein>
    <recommendedName>
        <fullName evidence="1">Prolyl 4-hydroxylase alpha subunit Fe(2+) 2OG dioxygenase domain-containing protein</fullName>
    </recommendedName>
</protein>
<reference evidence="2" key="1">
    <citation type="submission" date="2022-11" db="EMBL/GenBank/DDBJ databases">
        <authorList>
            <person name="Petersen C."/>
        </authorList>
    </citation>
    <scope>NUCLEOTIDE SEQUENCE</scope>
    <source>
        <strain evidence="2">IBT 30069</strain>
    </source>
</reference>
<evidence type="ECO:0000259" key="1">
    <source>
        <dbReference type="Pfam" id="PF13640"/>
    </source>
</evidence>